<dbReference type="AlphaFoldDB" id="A0A135HZ09"/>
<evidence type="ECO:0000256" key="1">
    <source>
        <dbReference type="ARBA" id="ARBA00006484"/>
    </source>
</evidence>
<evidence type="ECO:0000313" key="4">
    <source>
        <dbReference type="EMBL" id="KXF78427.1"/>
    </source>
</evidence>
<reference evidence="4 5" key="1">
    <citation type="submission" date="2015-11" db="EMBL/GenBank/DDBJ databases">
        <title>Draft genome sequence of Paramesorhizobium deserti A-3-E, a strain highly resistant to diverse beta-lactam antibiotics.</title>
        <authorList>
            <person name="Lv R."/>
            <person name="Yang X."/>
            <person name="Fang N."/>
            <person name="Guo J."/>
            <person name="Luo X."/>
            <person name="Peng F."/>
            <person name="Yang R."/>
            <person name="Cui Y."/>
            <person name="Fang C."/>
            <person name="Song Y."/>
        </authorList>
    </citation>
    <scope>NUCLEOTIDE SEQUENCE [LARGE SCALE GENOMIC DNA]</scope>
    <source>
        <strain evidence="4 5">A-3-E</strain>
    </source>
</reference>
<evidence type="ECO:0000313" key="5">
    <source>
        <dbReference type="Proteomes" id="UP000070107"/>
    </source>
</evidence>
<dbReference type="InterPro" id="IPR036291">
    <property type="entry name" value="NAD(P)-bd_dom_sf"/>
</dbReference>
<dbReference type="EMBL" id="LNTU01000001">
    <property type="protein sequence ID" value="KXF78427.1"/>
    <property type="molecule type" value="Genomic_DNA"/>
</dbReference>
<dbReference type="Gene3D" id="3.40.50.720">
    <property type="entry name" value="NAD(P)-binding Rossmann-like Domain"/>
    <property type="match status" value="1"/>
</dbReference>
<dbReference type="InterPro" id="IPR057326">
    <property type="entry name" value="KR_dom"/>
</dbReference>
<dbReference type="PANTHER" id="PTHR43639">
    <property type="entry name" value="OXIDOREDUCTASE, SHORT-CHAIN DEHYDROGENASE/REDUCTASE FAMILY (AFU_ORTHOLOGUE AFUA_5G02870)"/>
    <property type="match status" value="1"/>
</dbReference>
<protein>
    <submittedName>
        <fullName evidence="4">Oxidoreductase</fullName>
    </submittedName>
</protein>
<dbReference type="STRING" id="1494590.ATN84_01090"/>
<accession>A0A135HZ09</accession>
<dbReference type="GO" id="GO:0016491">
    <property type="term" value="F:oxidoreductase activity"/>
    <property type="evidence" value="ECO:0007669"/>
    <property type="project" value="UniProtKB-KW"/>
</dbReference>
<sequence>MTRLNGKVALVTGGSRGMGAAIARRLAADGADVALTYARSPEKAEGVAADIAKAGRRSRAIQADNRDAAAIQSAVAATVQAFGRLDILVNNAGIFSMAPIEEVTLEAYDEMMAVNTRATFVAIKAAVPHLPEGGRIISIGSNLAEQVPAAGMSLYAASKAALIGLTKGVARDLGAKRITVNLVQPGSTDTDMNPADTDHADAQRARMAIPTYATPQDIAGLVAWLASEEARFVTGATLVMDSGANV</sequence>
<proteinExistence type="inferred from homology"/>
<dbReference type="PRINTS" id="PR00081">
    <property type="entry name" value="GDHRDH"/>
</dbReference>
<keyword evidence="2" id="KW-0560">Oxidoreductase</keyword>
<feature type="domain" description="Ketoreductase" evidence="3">
    <location>
        <begin position="7"/>
        <end position="188"/>
    </location>
</feature>
<dbReference type="FunFam" id="3.40.50.720:FF:000084">
    <property type="entry name" value="Short-chain dehydrogenase reductase"/>
    <property type="match status" value="1"/>
</dbReference>
<dbReference type="PRINTS" id="PR00080">
    <property type="entry name" value="SDRFAMILY"/>
</dbReference>
<gene>
    <name evidence="4" type="ORF">ATN84_01090</name>
</gene>
<dbReference type="PROSITE" id="PS00061">
    <property type="entry name" value="ADH_SHORT"/>
    <property type="match status" value="1"/>
</dbReference>
<evidence type="ECO:0000256" key="2">
    <source>
        <dbReference type="ARBA" id="ARBA00023002"/>
    </source>
</evidence>
<comment type="similarity">
    <text evidence="1">Belongs to the short-chain dehydrogenases/reductases (SDR) family.</text>
</comment>
<dbReference type="PANTHER" id="PTHR43639:SF1">
    <property type="entry name" value="SHORT-CHAIN DEHYDROGENASE_REDUCTASE FAMILY PROTEIN"/>
    <property type="match status" value="1"/>
</dbReference>
<dbReference type="Pfam" id="PF13561">
    <property type="entry name" value="adh_short_C2"/>
    <property type="match status" value="1"/>
</dbReference>
<comment type="caution">
    <text evidence="4">The sequence shown here is derived from an EMBL/GenBank/DDBJ whole genome shotgun (WGS) entry which is preliminary data.</text>
</comment>
<organism evidence="4 5">
    <name type="scientific">Paramesorhizobium deserti</name>
    <dbReference type="NCBI Taxonomy" id="1494590"/>
    <lineage>
        <taxon>Bacteria</taxon>
        <taxon>Pseudomonadati</taxon>
        <taxon>Pseudomonadota</taxon>
        <taxon>Alphaproteobacteria</taxon>
        <taxon>Hyphomicrobiales</taxon>
        <taxon>Phyllobacteriaceae</taxon>
        <taxon>Paramesorhizobium</taxon>
    </lineage>
</organism>
<keyword evidence="5" id="KW-1185">Reference proteome</keyword>
<dbReference type="Proteomes" id="UP000070107">
    <property type="component" value="Unassembled WGS sequence"/>
</dbReference>
<name>A0A135HZ09_9HYPH</name>
<dbReference type="SUPFAM" id="SSF51735">
    <property type="entry name" value="NAD(P)-binding Rossmann-fold domains"/>
    <property type="match status" value="1"/>
</dbReference>
<dbReference type="OrthoDB" id="154414at2"/>
<dbReference type="SMART" id="SM00822">
    <property type="entry name" value="PKS_KR"/>
    <property type="match status" value="1"/>
</dbReference>
<dbReference type="InterPro" id="IPR002347">
    <property type="entry name" value="SDR_fam"/>
</dbReference>
<dbReference type="InterPro" id="IPR020904">
    <property type="entry name" value="Sc_DH/Rdtase_CS"/>
</dbReference>
<evidence type="ECO:0000259" key="3">
    <source>
        <dbReference type="SMART" id="SM00822"/>
    </source>
</evidence>